<keyword evidence="3" id="KW-1185">Reference proteome</keyword>
<protein>
    <submittedName>
        <fullName evidence="2">Uncharacterized protein</fullName>
    </submittedName>
</protein>
<evidence type="ECO:0000313" key="2">
    <source>
        <dbReference type="EMBL" id="CUA87444.1"/>
    </source>
</evidence>
<dbReference type="STRING" id="375574.GCA_001418035_02737"/>
<name>A0A0K6H971_9NEIS</name>
<dbReference type="Proteomes" id="UP000243535">
    <property type="component" value="Unassembled WGS sequence"/>
</dbReference>
<gene>
    <name evidence="2" type="ORF">Ga0061063_0160</name>
</gene>
<dbReference type="EMBL" id="CYHA01000014">
    <property type="protein sequence ID" value="CUA87444.1"/>
    <property type="molecule type" value="Genomic_DNA"/>
</dbReference>
<feature type="compositionally biased region" description="Basic and acidic residues" evidence="1">
    <location>
        <begin position="33"/>
        <end position="43"/>
    </location>
</feature>
<evidence type="ECO:0000256" key="1">
    <source>
        <dbReference type="SAM" id="MobiDB-lite"/>
    </source>
</evidence>
<dbReference type="OrthoDB" id="7067466at2"/>
<feature type="compositionally biased region" description="Low complexity" evidence="1">
    <location>
        <begin position="15"/>
        <end position="25"/>
    </location>
</feature>
<accession>A0A0K6H971</accession>
<reference evidence="3" key="1">
    <citation type="submission" date="2015-08" db="EMBL/GenBank/DDBJ databases">
        <authorList>
            <person name="Varghese N."/>
        </authorList>
    </citation>
    <scope>NUCLEOTIDE SEQUENCE [LARGE SCALE GENOMIC DNA]</scope>
    <source>
        <strain evidence="3">DSM 17901</strain>
    </source>
</reference>
<evidence type="ECO:0000313" key="3">
    <source>
        <dbReference type="Proteomes" id="UP000243535"/>
    </source>
</evidence>
<sequence>MNKPTGLAAFTRKGAASAQQTATAQEPGAEQSAETRQRGRGKGDVVALTVRLPRAEWERVHQLAVSEGVSIQSLAVDGLSKVFAEKGLPTLSV</sequence>
<dbReference type="RefSeq" id="WP_055434581.1">
    <property type="nucleotide sequence ID" value="NZ_CYHA01000014.1"/>
</dbReference>
<feature type="region of interest" description="Disordered" evidence="1">
    <location>
        <begin position="1"/>
        <end position="43"/>
    </location>
</feature>
<dbReference type="AlphaFoldDB" id="A0A0K6H971"/>
<proteinExistence type="predicted"/>
<organism evidence="2 3">
    <name type="scientific">Gulbenkiania indica</name>
    <dbReference type="NCBI Taxonomy" id="375574"/>
    <lineage>
        <taxon>Bacteria</taxon>
        <taxon>Pseudomonadati</taxon>
        <taxon>Pseudomonadota</taxon>
        <taxon>Betaproteobacteria</taxon>
        <taxon>Neisseriales</taxon>
        <taxon>Chromobacteriaceae</taxon>
        <taxon>Gulbenkiania</taxon>
    </lineage>
</organism>